<name>A0ABP8Q166_9GAMM</name>
<reference evidence="2" key="1">
    <citation type="journal article" date="2019" name="Int. J. Syst. Evol. Microbiol.">
        <title>The Global Catalogue of Microorganisms (GCM) 10K type strain sequencing project: providing services to taxonomists for standard genome sequencing and annotation.</title>
        <authorList>
            <consortium name="The Broad Institute Genomics Platform"/>
            <consortium name="The Broad Institute Genome Sequencing Center for Infectious Disease"/>
            <person name="Wu L."/>
            <person name="Ma J."/>
        </authorList>
    </citation>
    <scope>NUCLEOTIDE SEQUENCE [LARGE SCALE GENOMIC DNA]</scope>
    <source>
        <strain evidence="2">JCM 32226</strain>
    </source>
</reference>
<comment type="caution">
    <text evidence="1">The sequence shown here is derived from an EMBL/GenBank/DDBJ whole genome shotgun (WGS) entry which is preliminary data.</text>
</comment>
<protein>
    <submittedName>
        <fullName evidence="1">Alpha/beta hydrolase</fullName>
    </submittedName>
</protein>
<dbReference type="Pfam" id="PF06821">
    <property type="entry name" value="Ser_hydrolase"/>
    <property type="match status" value="1"/>
</dbReference>
<keyword evidence="2" id="KW-1185">Reference proteome</keyword>
<dbReference type="Gene3D" id="3.40.50.1820">
    <property type="entry name" value="alpha/beta hydrolase"/>
    <property type="match status" value="1"/>
</dbReference>
<dbReference type="SUPFAM" id="SSF53474">
    <property type="entry name" value="alpha/beta-Hydrolases"/>
    <property type="match status" value="1"/>
</dbReference>
<dbReference type="EMBL" id="BAABFC010000007">
    <property type="protein sequence ID" value="GAA4496013.1"/>
    <property type="molecule type" value="Genomic_DNA"/>
</dbReference>
<dbReference type="InterPro" id="IPR029058">
    <property type="entry name" value="AB_hydrolase_fold"/>
</dbReference>
<dbReference type="GO" id="GO:0016787">
    <property type="term" value="F:hydrolase activity"/>
    <property type="evidence" value="ECO:0007669"/>
    <property type="project" value="UniProtKB-KW"/>
</dbReference>
<dbReference type="InterPro" id="IPR010662">
    <property type="entry name" value="RBBP9/YdeN"/>
</dbReference>
<accession>A0ABP8Q166</accession>
<evidence type="ECO:0000313" key="2">
    <source>
        <dbReference type="Proteomes" id="UP001501321"/>
    </source>
</evidence>
<dbReference type="RefSeq" id="WP_345010740.1">
    <property type="nucleotide sequence ID" value="NZ_BAABFC010000007.1"/>
</dbReference>
<gene>
    <name evidence="1" type="ORF">GCM10023095_10270</name>
</gene>
<proteinExistence type="predicted"/>
<organism evidence="1 2">
    <name type="scientific">Pseudaeromonas paramecii</name>
    <dbReference type="NCBI Taxonomy" id="2138166"/>
    <lineage>
        <taxon>Bacteria</taxon>
        <taxon>Pseudomonadati</taxon>
        <taxon>Pseudomonadota</taxon>
        <taxon>Gammaproteobacteria</taxon>
        <taxon>Aeromonadales</taxon>
        <taxon>Aeromonadaceae</taxon>
        <taxon>Pseudaeromonas</taxon>
    </lineage>
</organism>
<keyword evidence="1" id="KW-0378">Hydrolase</keyword>
<sequence>MHHLPILLVPGYQDSGPDHWQTHWHAAHPDWQRVHDQDWETPDLAQWCQVLCRHLAQSPVPLHLVAHSFGCLTSLQAAAQLPHKIASLFLVAPPDPLHFAIPDEALSTPPCPTSLLLSDNDPWLAADRAAQLAGRWRLTPQHLGSQGHVNADSGHGHWPEGLARLAAHLRGL</sequence>
<evidence type="ECO:0000313" key="1">
    <source>
        <dbReference type="EMBL" id="GAA4496013.1"/>
    </source>
</evidence>
<dbReference type="Proteomes" id="UP001501321">
    <property type="component" value="Unassembled WGS sequence"/>
</dbReference>